<reference evidence="2 3" key="1">
    <citation type="submission" date="2021-02" db="EMBL/GenBank/DDBJ databases">
        <authorList>
            <person name="Han P."/>
        </authorList>
    </citation>
    <scope>NUCLEOTIDE SEQUENCE [LARGE SCALE GENOMIC DNA]</scope>
    <source>
        <strain evidence="2">Candidatus Nitrospira sp. ZN2</strain>
    </source>
</reference>
<comment type="caution">
    <text evidence="2">The sequence shown here is derived from an EMBL/GenBank/DDBJ whole genome shotgun (WGS) entry which is preliminary data.</text>
</comment>
<dbReference type="EMBL" id="CAJNBJ010000021">
    <property type="protein sequence ID" value="CAE6800561.1"/>
    <property type="molecule type" value="Genomic_DNA"/>
</dbReference>
<evidence type="ECO:0000256" key="1">
    <source>
        <dbReference type="SAM" id="MobiDB-lite"/>
    </source>
</evidence>
<proteinExistence type="predicted"/>
<accession>A0ABN7MK00</accession>
<sequence length="121" mass="13824">MVLRLGQRRRPGGAGCRERLRDENRCAHHLRRRMGHERTGDRRVTDQRVPGVILHPLAEVGVGMFVPIMVGSRQLVVNLQRGGKGRHREQEARDEKRDNGAGFVAGTMTKHHRPDRQIRKA</sequence>
<evidence type="ECO:0000313" key="2">
    <source>
        <dbReference type="EMBL" id="CAE6800561.1"/>
    </source>
</evidence>
<feature type="region of interest" description="Disordered" evidence="1">
    <location>
        <begin position="81"/>
        <end position="121"/>
    </location>
</feature>
<keyword evidence="3" id="KW-1185">Reference proteome</keyword>
<gene>
    <name evidence="2" type="ORF">NSPZN2_80043</name>
</gene>
<organism evidence="2 3">
    <name type="scientific">Nitrospira defluvii</name>
    <dbReference type="NCBI Taxonomy" id="330214"/>
    <lineage>
        <taxon>Bacteria</taxon>
        <taxon>Pseudomonadati</taxon>
        <taxon>Nitrospirota</taxon>
        <taxon>Nitrospiria</taxon>
        <taxon>Nitrospirales</taxon>
        <taxon>Nitrospiraceae</taxon>
        <taxon>Nitrospira</taxon>
    </lineage>
</organism>
<dbReference type="Proteomes" id="UP000675880">
    <property type="component" value="Unassembled WGS sequence"/>
</dbReference>
<feature type="compositionally biased region" description="Basic and acidic residues" evidence="1">
    <location>
        <begin position="88"/>
        <end position="99"/>
    </location>
</feature>
<name>A0ABN7MK00_9BACT</name>
<evidence type="ECO:0000313" key="3">
    <source>
        <dbReference type="Proteomes" id="UP000675880"/>
    </source>
</evidence>
<protein>
    <submittedName>
        <fullName evidence="2">Uncharacterized protein</fullName>
    </submittedName>
</protein>